<dbReference type="GO" id="GO:0004222">
    <property type="term" value="F:metalloendopeptidase activity"/>
    <property type="evidence" value="ECO:0007669"/>
    <property type="project" value="UniProtKB-UniRule"/>
</dbReference>
<dbReference type="GO" id="GO:0006508">
    <property type="term" value="P:proteolysis"/>
    <property type="evidence" value="ECO:0007669"/>
    <property type="project" value="UniProtKB-KW"/>
</dbReference>
<keyword evidence="1 2" id="KW-0862">Zinc</keyword>
<dbReference type="InterPro" id="IPR024079">
    <property type="entry name" value="MetalloPept_cat_dom_sf"/>
</dbReference>
<reference evidence="4" key="2">
    <citation type="journal article" date="2007" name="Science">
        <title>Genome sequence of Aedes aegypti, a major arbovirus vector.</title>
        <authorList>
            <person name="Nene V."/>
            <person name="Wortman J.R."/>
            <person name="Lawson D."/>
            <person name="Haas B."/>
            <person name="Kodira C."/>
            <person name="Tu Z.J."/>
            <person name="Loftus B."/>
            <person name="Xi Z."/>
            <person name="Megy K."/>
            <person name="Grabherr M."/>
            <person name="Ren Q."/>
            <person name="Zdobnov E.M."/>
            <person name="Lobo N.F."/>
            <person name="Campbell K.S."/>
            <person name="Brown S.E."/>
            <person name="Bonaldo M.F."/>
            <person name="Zhu J."/>
            <person name="Sinkins S.P."/>
            <person name="Hogenkamp D.G."/>
            <person name="Amedeo P."/>
            <person name="Arensburger P."/>
            <person name="Atkinson P.W."/>
            <person name="Bidwell S."/>
            <person name="Biedler J."/>
            <person name="Birney E."/>
            <person name="Bruggner R.V."/>
            <person name="Costas J."/>
            <person name="Coy M.R."/>
            <person name="Crabtree J."/>
            <person name="Crawford M."/>
            <person name="Debruyn B."/>
            <person name="Decaprio D."/>
            <person name="Eiglmeier K."/>
            <person name="Eisenstadt E."/>
            <person name="El-Dorry H."/>
            <person name="Gelbart W.M."/>
            <person name="Gomes S.L."/>
            <person name="Hammond M."/>
            <person name="Hannick L.I."/>
            <person name="Hogan J.R."/>
            <person name="Holmes M.H."/>
            <person name="Jaffe D."/>
            <person name="Johnston J.S."/>
            <person name="Kennedy R.C."/>
            <person name="Koo H."/>
            <person name="Kravitz S."/>
            <person name="Kriventseva E.V."/>
            <person name="Kulp D."/>
            <person name="Labutti K."/>
            <person name="Lee E."/>
            <person name="Li S."/>
            <person name="Lovin D.D."/>
            <person name="Mao C."/>
            <person name="Mauceli E."/>
            <person name="Menck C.F."/>
            <person name="Miller J.R."/>
            <person name="Montgomery P."/>
            <person name="Mori A."/>
            <person name="Nascimento A.L."/>
            <person name="Naveira H.F."/>
            <person name="Nusbaum C."/>
            <person name="O'leary S."/>
            <person name="Orvis J."/>
            <person name="Pertea M."/>
            <person name="Quesneville H."/>
            <person name="Reidenbach K.R."/>
            <person name="Rogers Y.H."/>
            <person name="Roth C.W."/>
            <person name="Schneider J.R."/>
            <person name="Schatz M."/>
            <person name="Shumway M."/>
            <person name="Stanke M."/>
            <person name="Stinson E.O."/>
            <person name="Tubio J.M."/>
            <person name="Vanzee J.P."/>
            <person name="Verjovski-Almeida S."/>
            <person name="Werner D."/>
            <person name="White O."/>
            <person name="Wyder S."/>
            <person name="Zeng Q."/>
            <person name="Zhao Q."/>
            <person name="Zhao Y."/>
            <person name="Hill C.A."/>
            <person name="Raikhel A.S."/>
            <person name="Soares M.B."/>
            <person name="Knudson D.L."/>
            <person name="Lee N.H."/>
            <person name="Galagan J."/>
            <person name="Salzberg S.L."/>
            <person name="Paulsen I.T."/>
            <person name="Dimopoulos G."/>
            <person name="Collins F.H."/>
            <person name="Birren B."/>
            <person name="Fraser-Liggett C.M."/>
            <person name="Severson D.W."/>
        </authorList>
    </citation>
    <scope>NUCLEOTIDE SEQUENCE [LARGE SCALE GENOMIC DNA]</scope>
    <source>
        <strain evidence="4">Liverpool</strain>
    </source>
</reference>
<keyword evidence="1" id="KW-1015">Disulfide bond</keyword>
<feature type="binding site" evidence="1">
    <location>
        <position position="170"/>
    </location>
    <ligand>
        <name>Zn(2+)</name>
        <dbReference type="ChEBI" id="CHEBI:29105"/>
        <note>catalytic</note>
    </ligand>
</feature>
<feature type="active site" evidence="1">
    <location>
        <position position="167"/>
    </location>
</feature>
<dbReference type="InterPro" id="IPR034035">
    <property type="entry name" value="Astacin-like_dom"/>
</dbReference>
<feature type="chain" id="PRO_5014205737" description="Metalloendopeptidase" evidence="2">
    <location>
        <begin position="22"/>
        <end position="277"/>
    </location>
</feature>
<reference evidence="4" key="3">
    <citation type="submission" date="2012-09" db="EMBL/GenBank/DDBJ databases">
        <authorList>
            <consortium name="VectorBase"/>
        </authorList>
    </citation>
    <scope>NUCLEOTIDE SEQUENCE</scope>
    <source>
        <strain evidence="4">Liverpool</strain>
    </source>
</reference>
<dbReference type="SUPFAM" id="SSF55486">
    <property type="entry name" value="Metalloproteases ('zincins'), catalytic domain"/>
    <property type="match status" value="1"/>
</dbReference>
<keyword evidence="1 2" id="KW-0645">Protease</keyword>
<evidence type="ECO:0000313" key="4">
    <source>
        <dbReference type="EMBL" id="EAT34388.1"/>
    </source>
</evidence>
<dbReference type="Proteomes" id="UP000682892">
    <property type="component" value="Unassembled WGS sequence"/>
</dbReference>
<dbReference type="HOGENOM" id="CLU_017286_5_0_1"/>
<evidence type="ECO:0000256" key="2">
    <source>
        <dbReference type="RuleBase" id="RU361183"/>
    </source>
</evidence>
<dbReference type="eggNOG" id="KOG3714">
    <property type="taxonomic scope" value="Eukaryota"/>
</dbReference>
<feature type="binding site" evidence="1">
    <location>
        <position position="166"/>
    </location>
    <ligand>
        <name>Zn(2+)</name>
        <dbReference type="ChEBI" id="CHEBI:29105"/>
        <note>catalytic</note>
    </ligand>
</feature>
<reference evidence="4" key="1">
    <citation type="submission" date="2005-10" db="EMBL/GenBank/DDBJ databases">
        <authorList>
            <person name="Loftus B.J."/>
            <person name="Nene V.M."/>
            <person name="Hannick L.I."/>
            <person name="Bidwell S."/>
            <person name="Haas B."/>
            <person name="Amedeo P."/>
            <person name="Orvis J."/>
            <person name="Wortman J.R."/>
            <person name="White O.R."/>
            <person name="Salzberg S."/>
            <person name="Shumway M."/>
            <person name="Koo H."/>
            <person name="Zhao Y."/>
            <person name="Holmes M."/>
            <person name="Miller J."/>
            <person name="Schatz M."/>
            <person name="Pop M."/>
            <person name="Pai G."/>
            <person name="Utterback T."/>
            <person name="Rogers Y.-H."/>
            <person name="Kravitz S."/>
            <person name="Fraser C.M."/>
        </authorList>
    </citation>
    <scope>NUCLEOTIDE SEQUENCE</scope>
    <source>
        <strain evidence="4">Liverpool</strain>
    </source>
</reference>
<comment type="cofactor">
    <cofactor evidence="1 2">
        <name>Zn(2+)</name>
        <dbReference type="ChEBI" id="CHEBI:29105"/>
    </cofactor>
    <text evidence="1 2">Binds 1 zinc ion per subunit.</text>
</comment>
<dbReference type="PRINTS" id="PR00480">
    <property type="entry name" value="ASTACIN"/>
</dbReference>
<sequence>MQNSKAIVLLYCVFAVQFVYCVYRPQHAVGKKLKQAFQSGNNHERGQVYPMEHGLGHYYQGDIILNPGRSGLIFKEMRWPNGVVPYKIMASNFSTSDLQTIQSAIDQYTLLTCVRFVPRTNETYFVSIWNNQTGCHSNVGFYADNNYHQINLQSPGCTTFTGTPVHELMHSLGAFHEFTRTDRDSFISINRSALLPLYQTDDFFDSNFGITPPQYVSTYSTRYNYNSVMHYSRYAGAASSATPVMSPKKLWFTDFGNNYGLTSTDVQLVRAMYCPLG</sequence>
<dbReference type="GO" id="GO:0008270">
    <property type="term" value="F:zinc ion binding"/>
    <property type="evidence" value="ECO:0007669"/>
    <property type="project" value="UniProtKB-UniRule"/>
</dbReference>
<proteinExistence type="predicted"/>
<feature type="disulfide bond" evidence="1">
    <location>
        <begin position="135"/>
        <end position="157"/>
    </location>
</feature>
<dbReference type="SMART" id="SM00235">
    <property type="entry name" value="ZnMc"/>
    <property type="match status" value="1"/>
</dbReference>
<dbReference type="AlphaFoldDB" id="Q16JD7"/>
<evidence type="ECO:0000313" key="5">
    <source>
        <dbReference type="Proteomes" id="UP000682892"/>
    </source>
</evidence>
<gene>
    <name evidence="4" type="ORF">AaeL_AAEL013360</name>
</gene>
<dbReference type="Gene3D" id="3.40.390.10">
    <property type="entry name" value="Collagenase (Catalytic Domain)"/>
    <property type="match status" value="1"/>
</dbReference>
<dbReference type="CDD" id="cd04280">
    <property type="entry name" value="ZnMc_astacin_like"/>
    <property type="match status" value="1"/>
</dbReference>
<dbReference type="EMBL" id="CH478013">
    <property type="protein sequence ID" value="EAT34388.1"/>
    <property type="molecule type" value="Genomic_DNA"/>
</dbReference>
<keyword evidence="1 2" id="KW-0378">Hydrolase</keyword>
<dbReference type="PANTHER" id="PTHR10127">
    <property type="entry name" value="DISCOIDIN, CUB, EGF, LAMININ , AND ZINC METALLOPROTEASE DOMAIN CONTAINING"/>
    <property type="match status" value="1"/>
</dbReference>
<dbReference type="InterPro" id="IPR001506">
    <property type="entry name" value="Peptidase_M12A"/>
</dbReference>
<dbReference type="PROSITE" id="PS51864">
    <property type="entry name" value="ASTACIN"/>
    <property type="match status" value="1"/>
</dbReference>
<dbReference type="PANTHER" id="PTHR10127:SF883">
    <property type="entry name" value="ZINC METALLOPROTEINASE NAS-8"/>
    <property type="match status" value="1"/>
</dbReference>
<dbReference type="PhylomeDB" id="Q16JD7"/>
<keyword evidence="1 2" id="KW-0479">Metal-binding</keyword>
<comment type="caution">
    <text evidence="1">Lacks conserved residue(s) required for the propagation of feature annotation.</text>
</comment>
<accession>Q16JD7</accession>
<feature type="signal peptide" evidence="2">
    <location>
        <begin position="1"/>
        <end position="21"/>
    </location>
</feature>
<feature type="domain" description="Peptidase M12A" evidence="3">
    <location>
        <begin position="70"/>
        <end position="275"/>
    </location>
</feature>
<name>Q16JD7_AEDAE</name>
<dbReference type="VEuPathDB" id="VectorBase:AAEL013360"/>
<dbReference type="Pfam" id="PF01400">
    <property type="entry name" value="Astacin"/>
    <property type="match status" value="1"/>
</dbReference>
<dbReference type="EC" id="3.4.24.-" evidence="2"/>
<keyword evidence="1 2" id="KW-0482">Metalloprotease</keyword>
<evidence type="ECO:0000256" key="1">
    <source>
        <dbReference type="PROSITE-ProRule" id="PRU01211"/>
    </source>
</evidence>
<evidence type="ECO:0000259" key="3">
    <source>
        <dbReference type="PROSITE" id="PS51864"/>
    </source>
</evidence>
<keyword evidence="2" id="KW-0732">Signal</keyword>
<dbReference type="OMA" id="RAMYCPL"/>
<dbReference type="InterPro" id="IPR006026">
    <property type="entry name" value="Peptidase_Metallo"/>
</dbReference>
<feature type="binding site" evidence="1">
    <location>
        <position position="176"/>
    </location>
    <ligand>
        <name>Zn(2+)</name>
        <dbReference type="ChEBI" id="CHEBI:29105"/>
        <note>catalytic</note>
    </ligand>
</feature>
<organism evidence="4 5">
    <name type="scientific">Aedes aegypti</name>
    <name type="common">Yellowfever mosquito</name>
    <name type="synonym">Culex aegypti</name>
    <dbReference type="NCBI Taxonomy" id="7159"/>
    <lineage>
        <taxon>Eukaryota</taxon>
        <taxon>Metazoa</taxon>
        <taxon>Ecdysozoa</taxon>
        <taxon>Arthropoda</taxon>
        <taxon>Hexapoda</taxon>
        <taxon>Insecta</taxon>
        <taxon>Pterygota</taxon>
        <taxon>Neoptera</taxon>
        <taxon>Endopterygota</taxon>
        <taxon>Diptera</taxon>
        <taxon>Nematocera</taxon>
        <taxon>Culicoidea</taxon>
        <taxon>Culicidae</taxon>
        <taxon>Culicinae</taxon>
        <taxon>Aedini</taxon>
        <taxon>Aedes</taxon>
        <taxon>Stegomyia</taxon>
    </lineage>
</organism>
<protein>
    <recommendedName>
        <fullName evidence="2">Metalloendopeptidase</fullName>
        <ecNumber evidence="2">3.4.24.-</ecNumber>
    </recommendedName>
</protein>
<dbReference type="PaxDb" id="7159-AAEL013360-PA"/>